<evidence type="ECO:0000313" key="3">
    <source>
        <dbReference type="Proteomes" id="UP000054623"/>
    </source>
</evidence>
<organism evidence="2 3">
    <name type="scientific">Desulfitobacterium hafniense</name>
    <name type="common">Desulfitobacterium frappieri</name>
    <dbReference type="NCBI Taxonomy" id="49338"/>
    <lineage>
        <taxon>Bacteria</taxon>
        <taxon>Bacillati</taxon>
        <taxon>Bacillota</taxon>
        <taxon>Clostridia</taxon>
        <taxon>Eubacteriales</taxon>
        <taxon>Desulfitobacteriaceae</taxon>
        <taxon>Desulfitobacterium</taxon>
    </lineage>
</organism>
<dbReference type="AlphaFoldDB" id="A0A0W1JM20"/>
<evidence type="ECO:0000313" key="2">
    <source>
        <dbReference type="EMBL" id="KTE92640.1"/>
    </source>
</evidence>
<dbReference type="RefSeq" id="WP_058490803.1">
    <property type="nucleotide sequence ID" value="NZ_LOCK01000012.1"/>
</dbReference>
<evidence type="ECO:0000259" key="1">
    <source>
        <dbReference type="Pfam" id="PF07693"/>
    </source>
</evidence>
<protein>
    <recommendedName>
        <fullName evidence="1">KAP NTPase domain-containing protein</fullName>
    </recommendedName>
</protein>
<dbReference type="Proteomes" id="UP000054623">
    <property type="component" value="Unassembled WGS sequence"/>
</dbReference>
<accession>A0A0W1JM20</accession>
<dbReference type="EMBL" id="LOCK01000012">
    <property type="protein sequence ID" value="KTE92640.1"/>
    <property type="molecule type" value="Genomic_DNA"/>
</dbReference>
<sequence>MKLYELQPTHENIMAALADDLINRNKDVLRFKTLLDNIDDSCSIALDGKWGSGKTFFVKQLKTILEAYNPSFKDAATDNYTRIKSRMEAYKVHGDELQSIMILGQMIMTLTLYCLSFTK</sequence>
<comment type="caution">
    <text evidence="2">The sequence shown here is derived from an EMBL/GenBank/DDBJ whole genome shotgun (WGS) entry which is preliminary data.</text>
</comment>
<feature type="domain" description="KAP NTPase" evidence="1">
    <location>
        <begin position="33"/>
        <end position="70"/>
    </location>
</feature>
<proteinExistence type="predicted"/>
<dbReference type="InterPro" id="IPR011646">
    <property type="entry name" value="KAP_P-loop"/>
</dbReference>
<gene>
    <name evidence="2" type="ORF">AT727_18190</name>
</gene>
<reference evidence="2 3" key="1">
    <citation type="submission" date="2015-12" db="EMBL/GenBank/DDBJ databases">
        <title>Draft Genome Sequence of Desulfitobacterium hafniense Strain DH, a Sulfate-reducing Bacterium Isolated from Paddy Soils.</title>
        <authorList>
            <person name="Bao P."/>
            <person name="Zhang X."/>
            <person name="Li G."/>
        </authorList>
    </citation>
    <scope>NUCLEOTIDE SEQUENCE [LARGE SCALE GENOMIC DNA]</scope>
    <source>
        <strain evidence="2 3">DH</strain>
    </source>
</reference>
<dbReference type="Pfam" id="PF07693">
    <property type="entry name" value="KAP_NTPase"/>
    <property type="match status" value="1"/>
</dbReference>
<name>A0A0W1JM20_DESHA</name>